<proteinExistence type="predicted"/>
<dbReference type="AlphaFoldDB" id="A0ABD0KC81"/>
<sequence length="72" mass="7925">MCRYSVLRRAAISGDAPVSAGAYERIIYFLSVLVDCSHVSRTESIGPAKIQLNDPLTEAATFVRLPQHMMIS</sequence>
<dbReference type="EMBL" id="JACVVK020000206">
    <property type="protein sequence ID" value="KAK7484709.1"/>
    <property type="molecule type" value="Genomic_DNA"/>
</dbReference>
<reference evidence="1 2" key="1">
    <citation type="journal article" date="2023" name="Sci. Data">
        <title>Genome assembly of the Korean intertidal mud-creeper Batillaria attramentaria.</title>
        <authorList>
            <person name="Patra A.K."/>
            <person name="Ho P.T."/>
            <person name="Jun S."/>
            <person name="Lee S.J."/>
            <person name="Kim Y."/>
            <person name="Won Y.J."/>
        </authorList>
    </citation>
    <scope>NUCLEOTIDE SEQUENCE [LARGE SCALE GENOMIC DNA]</scope>
    <source>
        <strain evidence="1">Wonlab-2016</strain>
    </source>
</reference>
<evidence type="ECO:0000313" key="2">
    <source>
        <dbReference type="Proteomes" id="UP001519460"/>
    </source>
</evidence>
<feature type="non-terminal residue" evidence="1">
    <location>
        <position position="72"/>
    </location>
</feature>
<gene>
    <name evidence="1" type="ORF">BaRGS_00024117</name>
</gene>
<accession>A0ABD0KC81</accession>
<organism evidence="1 2">
    <name type="scientific">Batillaria attramentaria</name>
    <dbReference type="NCBI Taxonomy" id="370345"/>
    <lineage>
        <taxon>Eukaryota</taxon>
        <taxon>Metazoa</taxon>
        <taxon>Spiralia</taxon>
        <taxon>Lophotrochozoa</taxon>
        <taxon>Mollusca</taxon>
        <taxon>Gastropoda</taxon>
        <taxon>Caenogastropoda</taxon>
        <taxon>Sorbeoconcha</taxon>
        <taxon>Cerithioidea</taxon>
        <taxon>Batillariidae</taxon>
        <taxon>Batillaria</taxon>
    </lineage>
</organism>
<keyword evidence="2" id="KW-1185">Reference proteome</keyword>
<protein>
    <submittedName>
        <fullName evidence="1">Uncharacterized protein</fullName>
    </submittedName>
</protein>
<evidence type="ECO:0000313" key="1">
    <source>
        <dbReference type="EMBL" id="KAK7484709.1"/>
    </source>
</evidence>
<dbReference type="Proteomes" id="UP001519460">
    <property type="component" value="Unassembled WGS sequence"/>
</dbReference>
<name>A0ABD0KC81_9CAEN</name>
<comment type="caution">
    <text evidence="1">The sequence shown here is derived from an EMBL/GenBank/DDBJ whole genome shotgun (WGS) entry which is preliminary data.</text>
</comment>